<dbReference type="OrthoDB" id="1750431at2759"/>
<protein>
    <submittedName>
        <fullName evidence="1">Uncharacterized protein</fullName>
    </submittedName>
</protein>
<comment type="caution">
    <text evidence="1">The sequence shown here is derived from an EMBL/GenBank/DDBJ whole genome shotgun (WGS) entry which is preliminary data.</text>
</comment>
<keyword evidence="2" id="KW-1185">Reference proteome</keyword>
<sequence length="178" mass="19614">MVFRTPNMLIPQRLLVYLYSSNVVPRACSLNEARCSDIYLLDKILHDLQGIKGVPFASVALFQIRSTVRSMKGAKLLCYPLLLSKVFEFFRVDVTREDIAVSGDADVLTEANLYRMGHNAPVVDADDEEEHLKAPTSSALPSTSTGALVHPYPGSSVASVLQRIEAICIGLVTRQDMM</sequence>
<dbReference type="Proteomes" id="UP000796880">
    <property type="component" value="Unassembled WGS sequence"/>
</dbReference>
<evidence type="ECO:0000313" key="2">
    <source>
        <dbReference type="Proteomes" id="UP000796880"/>
    </source>
</evidence>
<reference evidence="1" key="1">
    <citation type="submission" date="2020-03" db="EMBL/GenBank/DDBJ databases">
        <title>A high-quality chromosome-level genome assembly of a woody plant with both climbing and erect habits, Rhamnella rubrinervis.</title>
        <authorList>
            <person name="Lu Z."/>
            <person name="Yang Y."/>
            <person name="Zhu X."/>
            <person name="Sun Y."/>
        </authorList>
    </citation>
    <scope>NUCLEOTIDE SEQUENCE</scope>
    <source>
        <strain evidence="1">BYM</strain>
        <tissue evidence="1">Leaf</tissue>
    </source>
</reference>
<organism evidence="1 2">
    <name type="scientific">Rhamnella rubrinervis</name>
    <dbReference type="NCBI Taxonomy" id="2594499"/>
    <lineage>
        <taxon>Eukaryota</taxon>
        <taxon>Viridiplantae</taxon>
        <taxon>Streptophyta</taxon>
        <taxon>Embryophyta</taxon>
        <taxon>Tracheophyta</taxon>
        <taxon>Spermatophyta</taxon>
        <taxon>Magnoliopsida</taxon>
        <taxon>eudicotyledons</taxon>
        <taxon>Gunneridae</taxon>
        <taxon>Pentapetalae</taxon>
        <taxon>rosids</taxon>
        <taxon>fabids</taxon>
        <taxon>Rosales</taxon>
        <taxon>Rhamnaceae</taxon>
        <taxon>rhamnoid group</taxon>
        <taxon>Rhamneae</taxon>
        <taxon>Rhamnella</taxon>
    </lineage>
</organism>
<proteinExistence type="predicted"/>
<dbReference type="EMBL" id="VOIH02000005">
    <property type="protein sequence ID" value="KAF3445890.1"/>
    <property type="molecule type" value="Genomic_DNA"/>
</dbReference>
<accession>A0A8K0H5K2</accession>
<dbReference type="AlphaFoldDB" id="A0A8K0H5K2"/>
<gene>
    <name evidence="1" type="ORF">FNV43_RR11067</name>
</gene>
<name>A0A8K0H5K2_9ROSA</name>
<evidence type="ECO:0000313" key="1">
    <source>
        <dbReference type="EMBL" id="KAF3445890.1"/>
    </source>
</evidence>